<name>D7FW28_ECTSI</name>
<dbReference type="EMBL" id="FN649727">
    <property type="protein sequence ID" value="CBJ25548.1"/>
    <property type="molecule type" value="Genomic_DNA"/>
</dbReference>
<dbReference type="EMBL" id="FN648486">
    <property type="protein sequence ID" value="CBJ25548.1"/>
    <property type="molecule type" value="Genomic_DNA"/>
</dbReference>
<reference evidence="1 2" key="1">
    <citation type="journal article" date="2010" name="Nature">
        <title>The Ectocarpus genome and the independent evolution of multicellularity in brown algae.</title>
        <authorList>
            <person name="Cock J.M."/>
            <person name="Sterck L."/>
            <person name="Rouze P."/>
            <person name="Scornet D."/>
            <person name="Allen A.E."/>
            <person name="Amoutzias G."/>
            <person name="Anthouard V."/>
            <person name="Artiguenave F."/>
            <person name="Aury J.M."/>
            <person name="Badger J.H."/>
            <person name="Beszteri B."/>
            <person name="Billiau K."/>
            <person name="Bonnet E."/>
            <person name="Bothwell J.H."/>
            <person name="Bowler C."/>
            <person name="Boyen C."/>
            <person name="Brownlee C."/>
            <person name="Carrano C.J."/>
            <person name="Charrier B."/>
            <person name="Cho G.Y."/>
            <person name="Coelho S.M."/>
            <person name="Collen J."/>
            <person name="Corre E."/>
            <person name="Da Silva C."/>
            <person name="Delage L."/>
            <person name="Delaroque N."/>
            <person name="Dittami S.M."/>
            <person name="Doulbeau S."/>
            <person name="Elias M."/>
            <person name="Farnham G."/>
            <person name="Gachon C.M."/>
            <person name="Gschloessl B."/>
            <person name="Heesch S."/>
            <person name="Jabbari K."/>
            <person name="Jubin C."/>
            <person name="Kawai H."/>
            <person name="Kimura K."/>
            <person name="Kloareg B."/>
            <person name="Kupper F.C."/>
            <person name="Lang D."/>
            <person name="Le Bail A."/>
            <person name="Leblanc C."/>
            <person name="Lerouge P."/>
            <person name="Lohr M."/>
            <person name="Lopez P.J."/>
            <person name="Martens C."/>
            <person name="Maumus F."/>
            <person name="Michel G."/>
            <person name="Miranda-Saavedra D."/>
            <person name="Morales J."/>
            <person name="Moreau H."/>
            <person name="Motomura T."/>
            <person name="Nagasato C."/>
            <person name="Napoli C.A."/>
            <person name="Nelson D.R."/>
            <person name="Nyvall-Collen P."/>
            <person name="Peters A.F."/>
            <person name="Pommier C."/>
            <person name="Potin P."/>
            <person name="Poulain J."/>
            <person name="Quesneville H."/>
            <person name="Read B."/>
            <person name="Rensing S.A."/>
            <person name="Ritter A."/>
            <person name="Rousvoal S."/>
            <person name="Samanta M."/>
            <person name="Samson G."/>
            <person name="Schroeder D.C."/>
            <person name="Segurens B."/>
            <person name="Strittmatter M."/>
            <person name="Tonon T."/>
            <person name="Tregear J.W."/>
            <person name="Valentin K."/>
            <person name="von Dassow P."/>
            <person name="Yamagishi T."/>
            <person name="Van de Peer Y."/>
            <person name="Wincker P."/>
        </authorList>
    </citation>
    <scope>NUCLEOTIDE SEQUENCE [LARGE SCALE GENOMIC DNA]</scope>
    <source>
        <strain evidence="2">Ec32 / CCAP1310/4</strain>
    </source>
</reference>
<dbReference type="AlphaFoldDB" id="D7FW28"/>
<dbReference type="InParanoid" id="D7FW28"/>
<proteinExistence type="predicted"/>
<gene>
    <name evidence="1" type="ORF">Esi_0003_0196</name>
</gene>
<dbReference type="Proteomes" id="UP000002630">
    <property type="component" value="Linkage Group LG02"/>
</dbReference>
<evidence type="ECO:0000313" key="2">
    <source>
        <dbReference type="Proteomes" id="UP000002630"/>
    </source>
</evidence>
<sequence>MQGSSWTRWTYPFDHENSKKCRKYWTAVPPRISKHRSWA</sequence>
<evidence type="ECO:0000313" key="1">
    <source>
        <dbReference type="EMBL" id="CBJ25548.1"/>
    </source>
</evidence>
<accession>D7FW28</accession>
<organism evidence="1 2">
    <name type="scientific">Ectocarpus siliculosus</name>
    <name type="common">Brown alga</name>
    <name type="synonym">Conferva siliculosa</name>
    <dbReference type="NCBI Taxonomy" id="2880"/>
    <lineage>
        <taxon>Eukaryota</taxon>
        <taxon>Sar</taxon>
        <taxon>Stramenopiles</taxon>
        <taxon>Ochrophyta</taxon>
        <taxon>PX clade</taxon>
        <taxon>Phaeophyceae</taxon>
        <taxon>Ectocarpales</taxon>
        <taxon>Ectocarpaceae</taxon>
        <taxon>Ectocarpus</taxon>
    </lineage>
</organism>
<keyword evidence="2" id="KW-1185">Reference proteome</keyword>
<protein>
    <submittedName>
        <fullName evidence="1">Uncharacterized protein</fullName>
    </submittedName>
</protein>